<gene>
    <name evidence="3" type="ORF">KAK11_17840</name>
</gene>
<dbReference type="RefSeq" id="WP_210810662.1">
    <property type="nucleotide sequence ID" value="NZ_JAGQDG010000007.1"/>
</dbReference>
<dbReference type="EMBL" id="JAGQDG010000007">
    <property type="protein sequence ID" value="MBQ0937193.1"/>
    <property type="molecule type" value="Genomic_DNA"/>
</dbReference>
<comment type="caution">
    <text evidence="3">The sequence shown here is derived from an EMBL/GenBank/DDBJ whole genome shotgun (WGS) entry which is preliminary data.</text>
</comment>
<evidence type="ECO:0000256" key="1">
    <source>
        <dbReference type="SAM" id="Phobius"/>
    </source>
</evidence>
<proteinExistence type="predicted"/>
<dbReference type="InterPro" id="IPR012495">
    <property type="entry name" value="TadE-like_dom"/>
</dbReference>
<keyword evidence="1" id="KW-0812">Transmembrane</keyword>
<evidence type="ECO:0000259" key="2">
    <source>
        <dbReference type="Pfam" id="PF07811"/>
    </source>
</evidence>
<feature type="domain" description="TadE-like" evidence="2">
    <location>
        <begin position="12"/>
        <end position="54"/>
    </location>
</feature>
<evidence type="ECO:0000313" key="4">
    <source>
        <dbReference type="Proteomes" id="UP000672097"/>
    </source>
</evidence>
<organism evidence="3 4">
    <name type="scientific">Ideonella paludis</name>
    <dbReference type="NCBI Taxonomy" id="1233411"/>
    <lineage>
        <taxon>Bacteria</taxon>
        <taxon>Pseudomonadati</taxon>
        <taxon>Pseudomonadota</taxon>
        <taxon>Betaproteobacteria</taxon>
        <taxon>Burkholderiales</taxon>
        <taxon>Sphaerotilaceae</taxon>
        <taxon>Ideonella</taxon>
    </lineage>
</organism>
<protein>
    <submittedName>
        <fullName evidence="3">Pilus assembly protein</fullName>
    </submittedName>
</protein>
<keyword evidence="1" id="KW-1133">Transmembrane helix</keyword>
<keyword evidence="4" id="KW-1185">Reference proteome</keyword>
<name>A0ABS5E1A6_9BURK</name>
<feature type="transmembrane region" description="Helical" evidence="1">
    <location>
        <begin position="20"/>
        <end position="41"/>
    </location>
</feature>
<evidence type="ECO:0000313" key="3">
    <source>
        <dbReference type="EMBL" id="MBQ0937193.1"/>
    </source>
</evidence>
<sequence>MNTALRRGAQRGATMVEMVIVAPILLLLTMILIHHGLLFFAKNQLNHATFMAARAGSVNGTNPNAMQEALINALVPMYGGGVDDTQLQAARDRARQAIAITQDKVLKSSGRVITVLNPTTASFNDWADPALTDKQGGLRVIPNSGLEYRPNGLANVGASSGQTIQDANVLRIRVILAYQPRVPLVMNAYRLVLETQRQLNLPVDPLFAAMVDAGADAGGFGGYIPLQAFATLQMQSDALEYP</sequence>
<accession>A0ABS5E1A6</accession>
<dbReference type="Proteomes" id="UP000672097">
    <property type="component" value="Unassembled WGS sequence"/>
</dbReference>
<keyword evidence="1" id="KW-0472">Membrane</keyword>
<reference evidence="3 4" key="1">
    <citation type="submission" date="2021-04" db="EMBL/GenBank/DDBJ databases">
        <title>The genome sequence of type strain Ideonella paludis KCTC 32238.</title>
        <authorList>
            <person name="Liu Y."/>
        </authorList>
    </citation>
    <scope>NUCLEOTIDE SEQUENCE [LARGE SCALE GENOMIC DNA]</scope>
    <source>
        <strain evidence="3 4">KCTC 32238</strain>
    </source>
</reference>
<dbReference type="Pfam" id="PF07811">
    <property type="entry name" value="TadE"/>
    <property type="match status" value="1"/>
</dbReference>